<keyword evidence="2" id="KW-1185">Reference proteome</keyword>
<reference evidence="1" key="2">
    <citation type="submission" date="2021-03" db="UniProtKB">
        <authorList>
            <consortium name="EnsemblPlants"/>
        </authorList>
    </citation>
    <scope>IDENTIFICATION</scope>
</reference>
<dbReference type="AlphaFoldDB" id="A0A803LAS5"/>
<dbReference type="PANTHER" id="PTHR37383:SF1">
    <property type="entry name" value="OS01G0694200 PROTEIN"/>
    <property type="match status" value="1"/>
</dbReference>
<dbReference type="Gramene" id="AUR62008964-RA">
    <property type="protein sequence ID" value="AUR62008964-RA:cds"/>
    <property type="gene ID" value="AUR62008964"/>
</dbReference>
<dbReference type="Proteomes" id="UP000596660">
    <property type="component" value="Unplaced"/>
</dbReference>
<proteinExistence type="predicted"/>
<evidence type="ECO:0000313" key="1">
    <source>
        <dbReference type="EnsemblPlants" id="AUR62008964-RA:cds"/>
    </source>
</evidence>
<sequence length="471" mass="51535">MVVAVEARKFSLPYLSLSSPKVVCSQNGVNFDRKLGVIVDVSHGMKVMISGSINYLALYSASGGKVWVFGVKLIGDGSSLRLVKCAVIDCRLPISSISLSFGFLILGEMRGVRVFPLRVLVKGRVGSKRRLRVARGKGENSNAEEREIIVKAEGQNFNVPNGDMKLVHESYEIDKSIGNSSLSKVLPNGYGNSVLDGVSSSSYADGTVKLRSLKFRQDSGEWGMQFFLFNDYVLEGVNFKLTPCKKTKAISIQAISKEKFLILDSNGVVHVLHVSNSGSSRMRQLTCTIQVQHLAAFPDASADSHYLWMSDGLNSVHVMVIPNSDTTEEENDKSNNEGEFIQSSVTQVIFTSESVQDMVPLAANRVLVLGQGSVGMDGIYVNGICTVLTNKTDIASVLMEFREVSYGVFFVMGKDYLVISWMPGNGADSNSFHILSPYSCDQMCVHLLLEINVLHKARGEERKGLPTAKCQ</sequence>
<dbReference type="OMA" id="VHESYEI"/>
<evidence type="ECO:0000313" key="2">
    <source>
        <dbReference type="Proteomes" id="UP000596660"/>
    </source>
</evidence>
<dbReference type="PANTHER" id="PTHR37383">
    <property type="entry name" value="OS01G0694200 PROTEIN"/>
    <property type="match status" value="1"/>
</dbReference>
<name>A0A803LAS5_CHEQI</name>
<organism evidence="1 2">
    <name type="scientific">Chenopodium quinoa</name>
    <name type="common">Quinoa</name>
    <dbReference type="NCBI Taxonomy" id="63459"/>
    <lineage>
        <taxon>Eukaryota</taxon>
        <taxon>Viridiplantae</taxon>
        <taxon>Streptophyta</taxon>
        <taxon>Embryophyta</taxon>
        <taxon>Tracheophyta</taxon>
        <taxon>Spermatophyta</taxon>
        <taxon>Magnoliopsida</taxon>
        <taxon>eudicotyledons</taxon>
        <taxon>Gunneridae</taxon>
        <taxon>Pentapetalae</taxon>
        <taxon>Caryophyllales</taxon>
        <taxon>Chenopodiaceae</taxon>
        <taxon>Chenopodioideae</taxon>
        <taxon>Atripliceae</taxon>
        <taxon>Chenopodium</taxon>
    </lineage>
</organism>
<reference evidence="1" key="1">
    <citation type="journal article" date="2017" name="Nature">
        <title>The genome of Chenopodium quinoa.</title>
        <authorList>
            <person name="Jarvis D.E."/>
            <person name="Ho Y.S."/>
            <person name="Lightfoot D.J."/>
            <person name="Schmoeckel S.M."/>
            <person name="Li B."/>
            <person name="Borm T.J.A."/>
            <person name="Ohyanagi H."/>
            <person name="Mineta K."/>
            <person name="Michell C.T."/>
            <person name="Saber N."/>
            <person name="Kharbatia N.M."/>
            <person name="Rupper R.R."/>
            <person name="Sharp A.R."/>
            <person name="Dally N."/>
            <person name="Boughton B.A."/>
            <person name="Woo Y.H."/>
            <person name="Gao G."/>
            <person name="Schijlen E.G.W.M."/>
            <person name="Guo X."/>
            <person name="Momin A.A."/>
            <person name="Negrao S."/>
            <person name="Al-Babili S."/>
            <person name="Gehring C."/>
            <person name="Roessner U."/>
            <person name="Jung C."/>
            <person name="Murphy K."/>
            <person name="Arold S.T."/>
            <person name="Gojobori T."/>
            <person name="van der Linden C.G."/>
            <person name="van Loo E.N."/>
            <person name="Jellen E.N."/>
            <person name="Maughan P.J."/>
            <person name="Tester M."/>
        </authorList>
    </citation>
    <scope>NUCLEOTIDE SEQUENCE [LARGE SCALE GENOMIC DNA]</scope>
    <source>
        <strain evidence="1">cv. PI 614886</strain>
    </source>
</reference>
<dbReference type="EnsemblPlants" id="AUR62008964-RA">
    <property type="protein sequence ID" value="AUR62008964-RA:cds"/>
    <property type="gene ID" value="AUR62008964"/>
</dbReference>
<protein>
    <submittedName>
        <fullName evidence="1">Uncharacterized protein</fullName>
    </submittedName>
</protein>
<accession>A0A803LAS5</accession>